<name>A0A1S8RDJ2_CLOBE</name>
<protein>
    <submittedName>
        <fullName evidence="1">Ferritin-like domain-containing protein</fullName>
    </submittedName>
</protein>
<sequence>MENNNSQMSNNYQMNNDDQLQIAIQGVKKAIQGEREDELFYDYLISEAPTNEEKEIISSIRDDERRHNMLFRGIYEDFTGDMDATMEGEEENFEVPESYLEGIKKALFGELAAVERYRVIRRGLPEGVYRDVLFDIITDELKHASKYNYLFTLNSIGNNESMNRSLMRQDTVITENIDNTNDLNPDDWVSYIAPLVNRALTESKEGVNSEHLYQEFILSGVLVGLGKNPNEAMEQVEEWRKSGASKKLAMSKMSRYFNDLDNI</sequence>
<dbReference type="Gene3D" id="1.20.1260.10">
    <property type="match status" value="1"/>
</dbReference>
<gene>
    <name evidence="1" type="ORF">IS491_15130</name>
</gene>
<dbReference type="OMA" id="KHASKYN"/>
<dbReference type="CDD" id="cd00657">
    <property type="entry name" value="Ferritin_like"/>
    <property type="match status" value="1"/>
</dbReference>
<dbReference type="GO" id="GO:0016491">
    <property type="term" value="F:oxidoreductase activity"/>
    <property type="evidence" value="ECO:0007669"/>
    <property type="project" value="InterPro"/>
</dbReference>
<proteinExistence type="predicted"/>
<dbReference type="GO" id="GO:0046872">
    <property type="term" value="F:metal ion binding"/>
    <property type="evidence" value="ECO:0007669"/>
    <property type="project" value="InterPro"/>
</dbReference>
<dbReference type="InterPro" id="IPR003251">
    <property type="entry name" value="Rr_diiron-bd_dom"/>
</dbReference>
<comment type="caution">
    <text evidence="1">The sequence shown here is derived from an EMBL/GenBank/DDBJ whole genome shotgun (WGS) entry which is preliminary data.</text>
</comment>
<dbReference type="EMBL" id="JADOEF010000001">
    <property type="protein sequence ID" value="MBF7809975.1"/>
    <property type="molecule type" value="Genomic_DNA"/>
</dbReference>
<dbReference type="RefSeq" id="WP_012059437.1">
    <property type="nucleotide sequence ID" value="NZ_CP073279.1"/>
</dbReference>
<dbReference type="SUPFAM" id="SSF47240">
    <property type="entry name" value="Ferritin-like"/>
    <property type="match status" value="1"/>
</dbReference>
<organism evidence="1 2">
    <name type="scientific">Clostridium beijerinckii</name>
    <name type="common">Clostridium MP</name>
    <dbReference type="NCBI Taxonomy" id="1520"/>
    <lineage>
        <taxon>Bacteria</taxon>
        <taxon>Bacillati</taxon>
        <taxon>Bacillota</taxon>
        <taxon>Clostridia</taxon>
        <taxon>Eubacteriales</taxon>
        <taxon>Clostridiaceae</taxon>
        <taxon>Clostridium</taxon>
    </lineage>
</organism>
<dbReference type="Proteomes" id="UP000631418">
    <property type="component" value="Unassembled WGS sequence"/>
</dbReference>
<dbReference type="InterPro" id="IPR012347">
    <property type="entry name" value="Ferritin-like"/>
</dbReference>
<reference evidence="1" key="1">
    <citation type="submission" date="2020-11" db="EMBL/GenBank/DDBJ databases">
        <authorList>
            <person name="Thieme N."/>
            <person name="Liebl W."/>
            <person name="Zverlov V."/>
        </authorList>
    </citation>
    <scope>NUCLEOTIDE SEQUENCE</scope>
    <source>
        <strain evidence="1">NT08</strain>
    </source>
</reference>
<dbReference type="InterPro" id="IPR009078">
    <property type="entry name" value="Ferritin-like_SF"/>
</dbReference>
<dbReference type="Pfam" id="PF02915">
    <property type="entry name" value="Rubrerythrin"/>
    <property type="match status" value="1"/>
</dbReference>
<accession>A0A1S8RDJ2</accession>
<evidence type="ECO:0000313" key="2">
    <source>
        <dbReference type="Proteomes" id="UP000631418"/>
    </source>
</evidence>
<dbReference type="AlphaFoldDB" id="A0A1S8RDJ2"/>
<evidence type="ECO:0000313" key="1">
    <source>
        <dbReference type="EMBL" id="MBF7809975.1"/>
    </source>
</evidence>